<dbReference type="RefSeq" id="WP_344916284.1">
    <property type="nucleotide sequence ID" value="NZ_BAAAYO010000019.1"/>
</dbReference>
<dbReference type="InterPro" id="IPR002934">
    <property type="entry name" value="Polymerase_NTP_transf_dom"/>
</dbReference>
<dbReference type="PANTHER" id="PTHR33933">
    <property type="entry name" value="NUCLEOTIDYLTRANSFERASE"/>
    <property type="match status" value="1"/>
</dbReference>
<dbReference type="Pfam" id="PF01909">
    <property type="entry name" value="NTP_transf_2"/>
    <property type="match status" value="1"/>
</dbReference>
<accession>A0ABV5W7D2</accession>
<reference evidence="2 3" key="1">
    <citation type="submission" date="2024-09" db="EMBL/GenBank/DDBJ databases">
        <authorList>
            <person name="Sun Q."/>
            <person name="Mori K."/>
        </authorList>
    </citation>
    <scope>NUCLEOTIDE SEQUENCE [LARGE SCALE GENOMIC DNA]</scope>
    <source>
        <strain evidence="2 3">JCM 12520</strain>
    </source>
</reference>
<dbReference type="CDD" id="cd05403">
    <property type="entry name" value="NT_KNTase_like"/>
    <property type="match status" value="1"/>
</dbReference>
<dbReference type="EMBL" id="JBHMAG010000023">
    <property type="protein sequence ID" value="MFB9756403.1"/>
    <property type="molecule type" value="Genomic_DNA"/>
</dbReference>
<protein>
    <submittedName>
        <fullName evidence="2">Nucleotidyltransferase domain-containing protein</fullName>
    </submittedName>
</protein>
<feature type="domain" description="Polymerase nucleotidyl transferase" evidence="1">
    <location>
        <begin position="8"/>
        <end position="85"/>
    </location>
</feature>
<dbReference type="Gene3D" id="3.30.460.10">
    <property type="entry name" value="Beta Polymerase, domain 2"/>
    <property type="match status" value="1"/>
</dbReference>
<evidence type="ECO:0000313" key="2">
    <source>
        <dbReference type="EMBL" id="MFB9756403.1"/>
    </source>
</evidence>
<name>A0ABV5W7D2_9BACL</name>
<sequence length="105" mass="12276">MNNIEEQLKTIIQEITNCVPTICIYLFGSYLNGEYDKDSDVDLYIVTNSNERKIDILKKIRKRLIEKVNIPLDLVISDSVEFSKKSQMACTFEYMIKNEGIKLYE</sequence>
<evidence type="ECO:0000313" key="3">
    <source>
        <dbReference type="Proteomes" id="UP001589619"/>
    </source>
</evidence>
<organism evidence="2 3">
    <name type="scientific">Paenibacillus hodogayensis</name>
    <dbReference type="NCBI Taxonomy" id="279208"/>
    <lineage>
        <taxon>Bacteria</taxon>
        <taxon>Bacillati</taxon>
        <taxon>Bacillota</taxon>
        <taxon>Bacilli</taxon>
        <taxon>Bacillales</taxon>
        <taxon>Paenibacillaceae</taxon>
        <taxon>Paenibacillus</taxon>
    </lineage>
</organism>
<dbReference type="Proteomes" id="UP001589619">
    <property type="component" value="Unassembled WGS sequence"/>
</dbReference>
<dbReference type="InterPro" id="IPR043519">
    <property type="entry name" value="NT_sf"/>
</dbReference>
<comment type="caution">
    <text evidence="2">The sequence shown here is derived from an EMBL/GenBank/DDBJ whole genome shotgun (WGS) entry which is preliminary data.</text>
</comment>
<evidence type="ECO:0000259" key="1">
    <source>
        <dbReference type="Pfam" id="PF01909"/>
    </source>
</evidence>
<keyword evidence="3" id="KW-1185">Reference proteome</keyword>
<dbReference type="InterPro" id="IPR052548">
    <property type="entry name" value="Type_VII_TA_antitoxin"/>
</dbReference>
<dbReference type="PANTHER" id="PTHR33933:SF1">
    <property type="entry name" value="PROTEIN ADENYLYLTRANSFERASE MNTA-RELATED"/>
    <property type="match status" value="1"/>
</dbReference>
<proteinExistence type="predicted"/>
<dbReference type="SUPFAM" id="SSF81301">
    <property type="entry name" value="Nucleotidyltransferase"/>
    <property type="match status" value="1"/>
</dbReference>
<gene>
    <name evidence="2" type="ORF">ACFFNY_32920</name>
</gene>